<reference evidence="2" key="1">
    <citation type="submission" date="2018-05" db="EMBL/GenBank/DDBJ databases">
        <authorList>
            <person name="Lanie J.A."/>
            <person name="Ng W.-L."/>
            <person name="Kazmierczak K.M."/>
            <person name="Andrzejewski T.M."/>
            <person name="Davidsen T.M."/>
            <person name="Wayne K.J."/>
            <person name="Tettelin H."/>
            <person name="Glass J.I."/>
            <person name="Rusch D."/>
            <person name="Podicherti R."/>
            <person name="Tsui H.-C.T."/>
            <person name="Winkler M.E."/>
        </authorList>
    </citation>
    <scope>NUCLEOTIDE SEQUENCE</scope>
</reference>
<dbReference type="InterPro" id="IPR001173">
    <property type="entry name" value="Glyco_trans_2-like"/>
</dbReference>
<organism evidence="2">
    <name type="scientific">marine metagenome</name>
    <dbReference type="NCBI Taxonomy" id="408172"/>
    <lineage>
        <taxon>unclassified sequences</taxon>
        <taxon>metagenomes</taxon>
        <taxon>ecological metagenomes</taxon>
    </lineage>
</organism>
<dbReference type="AlphaFoldDB" id="A0A381W5F2"/>
<dbReference type="PANTHER" id="PTHR22916">
    <property type="entry name" value="GLYCOSYLTRANSFERASE"/>
    <property type="match status" value="1"/>
</dbReference>
<dbReference type="Pfam" id="PF00535">
    <property type="entry name" value="Glycos_transf_2"/>
    <property type="match status" value="1"/>
</dbReference>
<name>A0A381W5F2_9ZZZZ</name>
<accession>A0A381W5F2</accession>
<feature type="non-terminal residue" evidence="2">
    <location>
        <position position="1"/>
    </location>
</feature>
<feature type="non-terminal residue" evidence="2">
    <location>
        <position position="257"/>
    </location>
</feature>
<gene>
    <name evidence="2" type="ORF">METZ01_LOCUS100644</name>
</gene>
<dbReference type="CDD" id="cd00761">
    <property type="entry name" value="Glyco_tranf_GTA_type"/>
    <property type="match status" value="1"/>
</dbReference>
<feature type="domain" description="Glycosyltransferase 2-like" evidence="1">
    <location>
        <begin position="9"/>
        <end position="115"/>
    </location>
</feature>
<dbReference type="GO" id="GO:0016758">
    <property type="term" value="F:hexosyltransferase activity"/>
    <property type="evidence" value="ECO:0007669"/>
    <property type="project" value="UniProtKB-ARBA"/>
</dbReference>
<dbReference type="EMBL" id="UINC01010769">
    <property type="protein sequence ID" value="SVA47790.1"/>
    <property type="molecule type" value="Genomic_DNA"/>
</dbReference>
<dbReference type="SUPFAM" id="SSF53448">
    <property type="entry name" value="Nucleotide-diphospho-sugar transferases"/>
    <property type="match status" value="1"/>
</dbReference>
<protein>
    <recommendedName>
        <fullName evidence="1">Glycosyltransferase 2-like domain-containing protein</fullName>
    </recommendedName>
</protein>
<proteinExistence type="predicted"/>
<dbReference type="PANTHER" id="PTHR22916:SF3">
    <property type="entry name" value="UDP-GLCNAC:BETAGAL BETA-1,3-N-ACETYLGLUCOSAMINYLTRANSFERASE-LIKE PROTEIN 1"/>
    <property type="match status" value="1"/>
</dbReference>
<evidence type="ECO:0000259" key="1">
    <source>
        <dbReference type="Pfam" id="PF00535"/>
    </source>
</evidence>
<dbReference type="Gene3D" id="3.90.550.10">
    <property type="entry name" value="Spore Coat Polysaccharide Biosynthesis Protein SpsA, Chain A"/>
    <property type="match status" value="1"/>
</dbReference>
<dbReference type="InterPro" id="IPR029044">
    <property type="entry name" value="Nucleotide-diphossugar_trans"/>
</dbReference>
<evidence type="ECO:0000313" key="2">
    <source>
        <dbReference type="EMBL" id="SVA47790.1"/>
    </source>
</evidence>
<sequence>VPEDRPLFTVVVPTFNREAHIGRCLESVLSQDFDDLQVVVVDNSSTDRTVEVARSFEARLNLIVVVNAENRERAFSRNRGAEEATGSYIVFLDSDDVLTPGALTRAAAFIVDDASRRFFFQLIRVVDEDGALVYQPVIGRGPMDRVLAHGNPLSCSGVYVDRELFLRHRFPETPELVASEDWHCWIRVATDCLPECCPGGGALLIDHASRTMAVDRWEVAERRFALVTEDLLAHPAAREFLEPNLALMRASLDHYVA</sequence>